<proteinExistence type="inferred from homology"/>
<dbReference type="HAMAP" id="MF_03109">
    <property type="entry name" value="Sey1"/>
    <property type="match status" value="1"/>
</dbReference>
<dbReference type="AlphaFoldDB" id="V5ESU3"/>
<dbReference type="Proteomes" id="UP000019377">
    <property type="component" value="Unassembled WGS sequence"/>
</dbReference>
<reference evidence="13" key="1">
    <citation type="journal article" date="2013" name="Genome Announc.">
        <title>Draft genome sequence of Pseudozyma brasiliensis sp. nov. strain GHG001, a high producer of endo-1,4-xylanase isolated from an insect pest of sugarcane.</title>
        <authorList>
            <person name="Oliveira J.V.D.C."/>
            <person name="dos Santos R.A.C."/>
            <person name="Borges T.A."/>
            <person name="Riano-Pachon D.M."/>
            <person name="Goldman G.H."/>
        </authorList>
    </citation>
    <scope>NUCLEOTIDE SEQUENCE [LARGE SCALE GENOMIC DNA]</scope>
    <source>
        <strain evidence="13">GHG001</strain>
    </source>
</reference>
<dbReference type="SUPFAM" id="SSF52540">
    <property type="entry name" value="P-loop containing nucleoside triphosphate hydrolases"/>
    <property type="match status" value="1"/>
</dbReference>
<dbReference type="Gene3D" id="3.40.50.300">
    <property type="entry name" value="P-loop containing nucleotide triphosphate hydrolases"/>
    <property type="match status" value="1"/>
</dbReference>
<dbReference type="HOGENOM" id="CLU_011270_0_0_1"/>
<keyword evidence="2 8" id="KW-0547">Nucleotide-binding</keyword>
<evidence type="ECO:0000256" key="1">
    <source>
        <dbReference type="ARBA" id="ARBA00022692"/>
    </source>
</evidence>
<gene>
    <name evidence="8" type="primary">SEY1</name>
    <name evidence="12" type="ORF">PSEUBRA_SCAF3g03532</name>
</gene>
<feature type="domain" description="GB1/RHD3-type G" evidence="11">
    <location>
        <begin position="130"/>
        <end position="352"/>
    </location>
</feature>
<dbReference type="RefSeq" id="XP_016291012.1">
    <property type="nucleotide sequence ID" value="XM_016437469.1"/>
</dbReference>
<evidence type="ECO:0000313" key="12">
    <source>
        <dbReference type="EMBL" id="EST06023.1"/>
    </source>
</evidence>
<dbReference type="InterPro" id="IPR008803">
    <property type="entry name" value="RHD3/Sey1"/>
</dbReference>
<dbReference type="InterPro" id="IPR046758">
    <property type="entry name" value="Sey1/RHD3-like_3HB"/>
</dbReference>
<keyword evidence="6 8" id="KW-0342">GTP-binding</keyword>
<dbReference type="GO" id="GO:0016320">
    <property type="term" value="P:endoplasmic reticulum membrane fusion"/>
    <property type="evidence" value="ECO:0007669"/>
    <property type="project" value="TreeGrafter"/>
</dbReference>
<dbReference type="PANTHER" id="PTHR45923:SF2">
    <property type="entry name" value="PROTEIN SEY1"/>
    <property type="match status" value="1"/>
</dbReference>
<evidence type="ECO:0000256" key="9">
    <source>
        <dbReference type="SAM" id="MobiDB-lite"/>
    </source>
</evidence>
<dbReference type="GeneID" id="27420147"/>
<dbReference type="PANTHER" id="PTHR45923">
    <property type="entry name" value="PROTEIN SEY1"/>
    <property type="match status" value="1"/>
</dbReference>
<dbReference type="InterPro" id="IPR027417">
    <property type="entry name" value="P-loop_NTPase"/>
</dbReference>
<evidence type="ECO:0000313" key="13">
    <source>
        <dbReference type="Proteomes" id="UP000019377"/>
    </source>
</evidence>
<accession>V5ESU3</accession>
<evidence type="ECO:0000256" key="3">
    <source>
        <dbReference type="ARBA" id="ARBA00022801"/>
    </source>
</evidence>
<dbReference type="Pfam" id="PF20428">
    <property type="entry name" value="Sey1_3HB"/>
    <property type="match status" value="1"/>
</dbReference>
<feature type="coiled-coil region" evidence="8">
    <location>
        <begin position="5"/>
        <end position="32"/>
    </location>
</feature>
<dbReference type="OMA" id="PIIKMTE"/>
<feature type="topological domain" description="Cytoplasmic" evidence="8">
    <location>
        <begin position="1"/>
        <end position="769"/>
    </location>
</feature>
<comment type="similarity">
    <text evidence="8">Belongs to the TRAFAC class dynamin-like GTPase superfamily. GB1/RHD3 GTPase family. RHD3 subfamily.</text>
</comment>
<feature type="topological domain" description="Cytoplasmic" evidence="8">
    <location>
        <begin position="815"/>
        <end position="872"/>
    </location>
</feature>
<dbReference type="eggNOG" id="KOG2203">
    <property type="taxonomic scope" value="Eukaryota"/>
</dbReference>
<feature type="compositionally biased region" description="Basic and acidic residues" evidence="9">
    <location>
        <begin position="856"/>
        <end position="872"/>
    </location>
</feature>
<keyword evidence="13" id="KW-1185">Reference proteome</keyword>
<dbReference type="FunFam" id="3.40.50.300:FF:000727">
    <property type="entry name" value="Protein SEY1 homolog"/>
    <property type="match status" value="1"/>
</dbReference>
<evidence type="ECO:0000259" key="11">
    <source>
        <dbReference type="PROSITE" id="PS51715"/>
    </source>
</evidence>
<dbReference type="GO" id="GO:0005525">
    <property type="term" value="F:GTP binding"/>
    <property type="evidence" value="ECO:0007669"/>
    <property type="project" value="UniProtKB-UniRule"/>
</dbReference>
<dbReference type="STRING" id="1365824.V5ESU3"/>
<keyword evidence="4 8" id="KW-0256">Endoplasmic reticulum</keyword>
<evidence type="ECO:0000256" key="8">
    <source>
        <dbReference type="HAMAP-Rule" id="MF_03109"/>
    </source>
</evidence>
<protein>
    <recommendedName>
        <fullName evidence="11">GB1/RHD3-type G domain-containing protein</fullName>
    </recommendedName>
</protein>
<feature type="topological domain" description="Lumenal" evidence="8">
    <location>
        <begin position="791"/>
        <end position="793"/>
    </location>
</feature>
<dbReference type="EMBL" id="KI545873">
    <property type="protein sequence ID" value="EST06023.1"/>
    <property type="molecule type" value="Genomic_DNA"/>
</dbReference>
<evidence type="ECO:0000256" key="5">
    <source>
        <dbReference type="ARBA" id="ARBA00022989"/>
    </source>
</evidence>
<dbReference type="OrthoDB" id="1597724at2759"/>
<dbReference type="GO" id="GO:0003924">
    <property type="term" value="F:GTPase activity"/>
    <property type="evidence" value="ECO:0007669"/>
    <property type="project" value="UniProtKB-UniRule"/>
</dbReference>
<dbReference type="CDD" id="cd01851">
    <property type="entry name" value="GBP"/>
    <property type="match status" value="1"/>
</dbReference>
<evidence type="ECO:0000256" key="10">
    <source>
        <dbReference type="SAM" id="Phobius"/>
    </source>
</evidence>
<dbReference type="InterPro" id="IPR030386">
    <property type="entry name" value="G_GB1_RHD3_dom"/>
</dbReference>
<dbReference type="Pfam" id="PF05879">
    <property type="entry name" value="RHD3_GTPase"/>
    <property type="match status" value="1"/>
</dbReference>
<dbReference type="PROSITE" id="PS51715">
    <property type="entry name" value="G_GB1_RHD3"/>
    <property type="match status" value="1"/>
</dbReference>
<evidence type="ECO:0000256" key="7">
    <source>
        <dbReference type="ARBA" id="ARBA00023136"/>
    </source>
</evidence>
<keyword evidence="7 8" id="KW-0472">Membrane</keyword>
<name>V5ESU3_KALBG</name>
<feature type="region of interest" description="Disordered" evidence="9">
    <location>
        <begin position="38"/>
        <end position="65"/>
    </location>
</feature>
<dbReference type="GO" id="GO:0005789">
    <property type="term" value="C:endoplasmic reticulum membrane"/>
    <property type="evidence" value="ECO:0007669"/>
    <property type="project" value="UniProtKB-SubCell"/>
</dbReference>
<keyword evidence="3 8" id="KW-0378">Hydrolase</keyword>
<evidence type="ECO:0000256" key="2">
    <source>
        <dbReference type="ARBA" id="ARBA00022741"/>
    </source>
</evidence>
<organism evidence="12 13">
    <name type="scientific">Kalmanozyma brasiliensis (strain GHG001)</name>
    <name type="common">Yeast</name>
    <name type="synonym">Pseudozyma brasiliensis</name>
    <dbReference type="NCBI Taxonomy" id="1365824"/>
    <lineage>
        <taxon>Eukaryota</taxon>
        <taxon>Fungi</taxon>
        <taxon>Dikarya</taxon>
        <taxon>Basidiomycota</taxon>
        <taxon>Ustilaginomycotina</taxon>
        <taxon>Ustilaginomycetes</taxon>
        <taxon>Ustilaginales</taxon>
        <taxon>Ustilaginaceae</taxon>
        <taxon>Kalmanozyma</taxon>
    </lineage>
</organism>
<sequence>MEMNVDNAKQLLAQHEQELHQAQAAQSQTLKQDPITAVTSAPNGTASDVTSAPTATANGASAPAPAQAGLAAPAAPATQAAAPITYSAQSSVKAPVTSVNGRMQLINEEQKFNSSEFAPHLDSWGLADAGFGYDLCAVLGSQSTGKSTLLNKLFGTNFDVMSESARQQTTKGIWMCKGLKMNVLVMDVEGTDGRERGEDQDFERKSALFSMASAEVLIVNLWEHQVGLYQGANMGLLKTVFEVNLGLFQSSKAKTAGAKDKTLLLFVIRDHIGQTPLENLSATIMADLTKIWFSLSKPEGLEDSNITDFFDFMFTTLPHKILQPAEFDRAVDTLRNRFVDPKDPNFVFKTEYHKRIPADGLPHYLESIWEQVMTNKDLDLPTQQELLAQFRCDEIANAAFSHFATSIKDFRKHIEGGSILDTLGADMALHRTTALSKFDRDASRYHQDVYKRKRLDLLDKLNGSLSPFFLGQLKNLHRHMLSSFKKNVLERMRSELNYDFGQVVTSEKQSALGKFTAAAQAVLLAETDWTIDEEVAQLDTEIQAISDTMRVEETKKMVAQIERIFKKNIAEPIEMALNKPEPDMWDKVLSAFRSTLEQAEATYLRKAKSFNCTEEENEAALLALRRKSWLSLRAKVDEQTADSVIAAKLRNNFEDRFRYDDAGVPRVWKPEDDIDSAFRKARDETLSLIPLYAKISPTDPALAVELPSTSDDPSHQTSVDRGEEEPFDFASTLTVFTETRKIDISNRFRKEADALYVEAKRSTVSSIAQIPLWMYGVMVVLGWNEFMAVISSPIYFTFLLLLIASAYVVWRLNLQGPLVSVVKAVGREVHRLADDQLRSHFSQPVPAPAVLQDQRAAPKESKVEEIELTEKS</sequence>
<keyword evidence="8" id="KW-0175">Coiled coil</keyword>
<keyword evidence="1 8" id="KW-0812">Transmembrane</keyword>
<feature type="transmembrane region" description="Helical" evidence="10">
    <location>
        <begin position="793"/>
        <end position="810"/>
    </location>
</feature>
<evidence type="ECO:0000256" key="6">
    <source>
        <dbReference type="ARBA" id="ARBA00023134"/>
    </source>
</evidence>
<comment type="subcellular location">
    <subcellularLocation>
        <location evidence="8">Endoplasmic reticulum membrane</location>
        <topology evidence="8">Multi-pass membrane protein</topology>
    </subcellularLocation>
    <text evidence="8">Enriched in the cortical ER. Concentrated in punctae along the ER tubules.</text>
</comment>
<keyword evidence="5 8" id="KW-1133">Transmembrane helix</keyword>
<feature type="region of interest" description="Disordered" evidence="9">
    <location>
        <begin position="844"/>
        <end position="872"/>
    </location>
</feature>
<feature type="binding site" evidence="8">
    <location>
        <begin position="140"/>
        <end position="147"/>
    </location>
    <ligand>
        <name>GTP</name>
        <dbReference type="ChEBI" id="CHEBI:37565"/>
    </ligand>
</feature>
<feature type="compositionally biased region" description="Low complexity" evidence="9">
    <location>
        <begin position="50"/>
        <end position="65"/>
    </location>
</feature>
<feature type="compositionally biased region" description="Polar residues" evidence="9">
    <location>
        <begin position="38"/>
        <end position="49"/>
    </location>
</feature>
<evidence type="ECO:0000256" key="4">
    <source>
        <dbReference type="ARBA" id="ARBA00022824"/>
    </source>
</evidence>